<keyword evidence="10" id="KW-1185">Reference proteome</keyword>
<dbReference type="KEGG" id="bwa:HLV38_06065"/>
<evidence type="ECO:0000259" key="8">
    <source>
        <dbReference type="Pfam" id="PF00694"/>
    </source>
</evidence>
<evidence type="ECO:0000256" key="6">
    <source>
        <dbReference type="ARBA" id="ARBA00023239"/>
    </source>
</evidence>
<organism evidence="9 10">
    <name type="scientific">Berryella wangjianweii</name>
    <dbReference type="NCBI Taxonomy" id="2734634"/>
    <lineage>
        <taxon>Bacteria</taxon>
        <taxon>Bacillati</taxon>
        <taxon>Actinomycetota</taxon>
        <taxon>Coriobacteriia</taxon>
        <taxon>Eggerthellales</taxon>
        <taxon>Eggerthellaceae</taxon>
        <taxon>Berryella</taxon>
    </lineage>
</organism>
<comment type="cofactor">
    <cofactor evidence="1">
        <name>[4Fe-4S] cluster</name>
        <dbReference type="ChEBI" id="CHEBI:49883"/>
    </cofactor>
</comment>
<dbReference type="InterPro" id="IPR015928">
    <property type="entry name" value="Aconitase/3IPM_dehydase_swvl"/>
</dbReference>
<dbReference type="GO" id="GO:0046872">
    <property type="term" value="F:metal ion binding"/>
    <property type="evidence" value="ECO:0007669"/>
    <property type="project" value="UniProtKB-KW"/>
</dbReference>
<evidence type="ECO:0000256" key="5">
    <source>
        <dbReference type="ARBA" id="ARBA00023014"/>
    </source>
</evidence>
<dbReference type="GO" id="GO:0047456">
    <property type="term" value="F:2-methylisocitrate dehydratase activity"/>
    <property type="evidence" value="ECO:0007669"/>
    <property type="project" value="UniProtKB-EC"/>
</dbReference>
<dbReference type="AlphaFoldDB" id="A0A6M8J4P8"/>
<comment type="similarity">
    <text evidence="2">Belongs to the aconitase/IPM isomerase family.</text>
</comment>
<dbReference type="GO" id="GO:0003994">
    <property type="term" value="F:aconitate hydratase activity"/>
    <property type="evidence" value="ECO:0007669"/>
    <property type="project" value="UniProtKB-EC"/>
</dbReference>
<evidence type="ECO:0000256" key="4">
    <source>
        <dbReference type="ARBA" id="ARBA00023004"/>
    </source>
</evidence>
<reference evidence="10" key="1">
    <citation type="submission" date="2020-05" db="EMBL/GenBank/DDBJ databases">
        <title>Novel species in genus Nocardioides.</title>
        <authorList>
            <person name="Zhang G."/>
        </authorList>
    </citation>
    <scope>NUCLEOTIDE SEQUENCE [LARGE SCALE GENOMIC DNA]</scope>
    <source>
        <strain evidence="10">zg-1050</strain>
    </source>
</reference>
<evidence type="ECO:0000256" key="2">
    <source>
        <dbReference type="ARBA" id="ARBA00007185"/>
    </source>
</evidence>
<dbReference type="Pfam" id="PF00330">
    <property type="entry name" value="Aconitase"/>
    <property type="match status" value="1"/>
</dbReference>
<dbReference type="SUPFAM" id="SSF52016">
    <property type="entry name" value="LeuD/IlvD-like"/>
    <property type="match status" value="1"/>
</dbReference>
<feature type="domain" description="Aconitase A/isopropylmalate dehydratase small subunit swivel" evidence="8">
    <location>
        <begin position="741"/>
        <end position="869"/>
    </location>
</feature>
<dbReference type="InterPro" id="IPR036008">
    <property type="entry name" value="Aconitase_4Fe-4S_dom"/>
</dbReference>
<dbReference type="InterPro" id="IPR001030">
    <property type="entry name" value="Acoase/IPM_deHydtase_lsu_aba"/>
</dbReference>
<dbReference type="GO" id="GO:0051536">
    <property type="term" value="F:iron-sulfur cluster binding"/>
    <property type="evidence" value="ECO:0007669"/>
    <property type="project" value="UniProtKB-KW"/>
</dbReference>
<proteinExistence type="inferred from homology"/>
<dbReference type="PANTHER" id="PTHR11670">
    <property type="entry name" value="ACONITASE/IRON-RESPONSIVE ELEMENT FAMILY MEMBER"/>
    <property type="match status" value="1"/>
</dbReference>
<gene>
    <name evidence="9" type="primary">acnA</name>
    <name evidence="9" type="ORF">HLV38_06065</name>
</gene>
<evidence type="ECO:0000256" key="1">
    <source>
        <dbReference type="ARBA" id="ARBA00001966"/>
    </source>
</evidence>
<accession>A0A6M8J4P8</accession>
<evidence type="ECO:0000313" key="9">
    <source>
        <dbReference type="EMBL" id="QKF08051.1"/>
    </source>
</evidence>
<evidence type="ECO:0000259" key="7">
    <source>
        <dbReference type="Pfam" id="PF00330"/>
    </source>
</evidence>
<keyword evidence="5" id="KW-0411">Iron-sulfur</keyword>
<dbReference type="Gene3D" id="6.10.190.10">
    <property type="match status" value="1"/>
</dbReference>
<dbReference type="InterPro" id="IPR000573">
    <property type="entry name" value="AconitaseA/IPMdHydase_ssu_swvl"/>
</dbReference>
<keyword evidence="6 9" id="KW-0456">Lyase</keyword>
<dbReference type="EC" id="4.2.1.3" evidence="9"/>
<dbReference type="Gene3D" id="3.20.19.10">
    <property type="entry name" value="Aconitase, domain 4"/>
    <property type="match status" value="1"/>
</dbReference>
<dbReference type="PRINTS" id="PR00415">
    <property type="entry name" value="ACONITASE"/>
</dbReference>
<keyword evidence="3" id="KW-0479">Metal-binding</keyword>
<dbReference type="FunFam" id="3.20.19.10:FF:000001">
    <property type="entry name" value="Aconitate hydratase"/>
    <property type="match status" value="1"/>
</dbReference>
<protein>
    <submittedName>
        <fullName evidence="9">Aconitate hydratase AcnA</fullName>
        <ecNumber evidence="9">4.2.1.3</ecNumber>
        <ecNumber evidence="9">4.2.1.99</ecNumber>
    </submittedName>
</protein>
<feature type="domain" description="Aconitase/3-isopropylmalate dehydratase large subunit alpha/beta/alpha" evidence="7">
    <location>
        <begin position="62"/>
        <end position="612"/>
    </location>
</feature>
<dbReference type="Gene3D" id="3.30.499.10">
    <property type="entry name" value="Aconitase, domain 3"/>
    <property type="match status" value="3"/>
</dbReference>
<dbReference type="Proteomes" id="UP000503297">
    <property type="component" value="Chromosome"/>
</dbReference>
<dbReference type="InterPro" id="IPR015931">
    <property type="entry name" value="Acnase/IPM_dHydase_lsu_aba_1/3"/>
</dbReference>
<name>A0A6M8J4P8_9ACTN</name>
<sequence>MGVISAGGGSYRYVPTSQVDGAARLPYALTVLLENVLRCVADPDQRQRCAERIMAAARSGSAGDEVEFSPARVLFQDFTGVPAFVDFAEMREACARLGGDPEAINPQIPCDLVIDHSVIADVAGAPDALERNMRLEFERNAERYTFLKWAQSSFRNVSIVEPGLGICHQLNIERFAAGVMLSDAGEVVRDAAALSRAGRLDKAADARGRESTNAGVVATGAAVVGVEVASAPSDASAQAAASAGVGCDGASDTLPLAYFDTLVGTDSHTPTANGLGVLGWGVGGIEAEAAALGQPITILVPKVVGVRLVGRLAPAASAMDVALHFAQMLRAEGVVGCFVECFGPGLAGLSATQRTCIANMTPEYGSTCTLFPVDERTLEFLRLTGRSDAQCQLVRAYAQAQGLWHDPAEPERSYARVIEVDLSSIEPSASGPSRPHDRFLLRDARERFRAVCAERGLDCSLRVDVSLPTGDERLAHGTIALAAITSCTTAADPRMMLAAGLAARNAVRAGLAPKPWVKCVFAPGSHAGTVMLQRAGLMEALQRIGFHPCGFGCMSCIGNSGPIAQPLQQVSDRIELASVLSGNRNFEGRISPDVSQNYLMQPAAVIAYALAGTMDFDVCEGVLGHAPDGSPVRMADIMPDGDELDRVYARFVTAGAYEQGRRETAGGAGNWEALEAPAGSLFAWDDASTYVRRPPYFEGMGAHPAGCDAVCEARALAKLGDFITTDHISPAGSIALGTPAARYLQEHGVEARDFNTLGSRRGNHEVMMRGTFANVKLANELAPGKRGGWSFDFCEGTARPLFDVSERYRSEGVGMVVLAGCMYGSGSSRDWAAKGPKLLGVRAVLAKSFERIHRSNLVGMGIVPLQFLEGQGADELGLDGSERYTVEPIDFAAGLPSPREVAVRARRDDGEEVTFRATVRVDTPTEGRYLQHGGILPFVLRNLVEASR</sequence>
<dbReference type="EC" id="4.2.1.99" evidence="9"/>
<evidence type="ECO:0000313" key="10">
    <source>
        <dbReference type="Proteomes" id="UP000503297"/>
    </source>
</evidence>
<dbReference type="InterPro" id="IPR006249">
    <property type="entry name" value="Aconitase/IRP2"/>
</dbReference>
<dbReference type="EMBL" id="CP053716">
    <property type="protein sequence ID" value="QKF08051.1"/>
    <property type="molecule type" value="Genomic_DNA"/>
</dbReference>
<evidence type="ECO:0000256" key="3">
    <source>
        <dbReference type="ARBA" id="ARBA00022723"/>
    </source>
</evidence>
<dbReference type="Pfam" id="PF00694">
    <property type="entry name" value="Aconitase_C"/>
    <property type="match status" value="1"/>
</dbReference>
<dbReference type="NCBIfam" id="NF006757">
    <property type="entry name" value="PRK09277.1"/>
    <property type="match status" value="1"/>
</dbReference>
<dbReference type="SUPFAM" id="SSF53732">
    <property type="entry name" value="Aconitase iron-sulfur domain"/>
    <property type="match status" value="1"/>
</dbReference>
<keyword evidence="4" id="KW-0408">Iron</keyword>